<dbReference type="PANTHER" id="PTHR43404:SF2">
    <property type="entry name" value="LIPOPOLYSACCHARIDE CHOLINEPHOSPHOTRANSFERASE LICD"/>
    <property type="match status" value="1"/>
</dbReference>
<feature type="domain" description="LicD/FKTN/FKRP nucleotidyltransferase" evidence="1">
    <location>
        <begin position="24"/>
        <end position="249"/>
    </location>
</feature>
<name>A0A0E1EIH3_STRAG</name>
<dbReference type="InterPro" id="IPR007074">
    <property type="entry name" value="LicD/FKTN/FKRP_NTP_transf"/>
</dbReference>
<dbReference type="Pfam" id="PF04991">
    <property type="entry name" value="LicD"/>
    <property type="match status" value="1"/>
</dbReference>
<gene>
    <name evidence="2" type="ORF">AX245_07945</name>
</gene>
<comment type="caution">
    <text evidence="2">The sequence shown here is derived from an EMBL/GenBank/DDBJ whole genome shotgun (WGS) entry which is preliminary data.</text>
</comment>
<evidence type="ECO:0000313" key="2">
    <source>
        <dbReference type="EMBL" id="OCM72004.1"/>
    </source>
</evidence>
<evidence type="ECO:0000313" key="3">
    <source>
        <dbReference type="Proteomes" id="UP000093122"/>
    </source>
</evidence>
<dbReference type="GO" id="GO:0009100">
    <property type="term" value="P:glycoprotein metabolic process"/>
    <property type="evidence" value="ECO:0007669"/>
    <property type="project" value="UniProtKB-ARBA"/>
</dbReference>
<dbReference type="AlphaFoldDB" id="A0A0E1EIH3"/>
<keyword evidence="2" id="KW-0808">Transferase</keyword>
<accession>A0A0E1EIH3</accession>
<dbReference type="InterPro" id="IPR052942">
    <property type="entry name" value="LPS_cholinephosphotransferase"/>
</dbReference>
<dbReference type="KEGG" id="sage:EN72_07860"/>
<dbReference type="Proteomes" id="UP000093122">
    <property type="component" value="Unassembled WGS sequence"/>
</dbReference>
<dbReference type="GO" id="GO:0016740">
    <property type="term" value="F:transferase activity"/>
    <property type="evidence" value="ECO:0007669"/>
    <property type="project" value="UniProtKB-KW"/>
</dbReference>
<dbReference type="PANTHER" id="PTHR43404">
    <property type="entry name" value="LIPOPOLYSACCHARIDE CHOLINEPHOSPHOTRANSFERASE LICD"/>
    <property type="match status" value="1"/>
</dbReference>
<protein>
    <submittedName>
        <fullName evidence="2">Lipopolysaccharide cholinephosphotransferase LicD1</fullName>
    </submittedName>
</protein>
<evidence type="ECO:0000259" key="1">
    <source>
        <dbReference type="Pfam" id="PF04991"/>
    </source>
</evidence>
<dbReference type="RefSeq" id="WP_000661825.1">
    <property type="nucleotide sequence ID" value="NZ_CGBT01000001.1"/>
</dbReference>
<sequence>MKEMTVSEIREVQLEMLAYIDKVARDNKIEYSLGGGSLLGAMRHKGFIPWDDDIDLMLERSQYERLMKALADANNSDFKLLHHSVEKNLWPFAKLYHTKSMYLSKTDRIHPWTGIFIDIFPLDRLPESAEERQRFFKKVHSAAANLMCTTYPNFASGSRKLYANARLILGLPRFIAYHGQAKKRAEIVDQVMETYNNQEVPYMGYTDSRYRLKEYFPRKIFSEYEDVMFENIKTRKIKNEHAYLNQLYGGSYMELPPESKRESHSYYTWYWKEG</sequence>
<reference evidence="2 3" key="1">
    <citation type="journal article" date="2016" name="Sci. Rep.">
        <title>Serotype IV Streptococcus agalactiae ST-452 has arisen from large genomic recombination events between CC23 and the hypervirulent CC17 lineages.</title>
        <authorList>
            <person name="Campisi E."/>
            <person name="Rinaudo C.D."/>
            <person name="Donati C."/>
            <person name="Barucco M."/>
            <person name="Torricelli G."/>
            <person name="Edwards M.S."/>
            <person name="Baker C.J."/>
            <person name="Margarit I."/>
            <person name="Rosini R."/>
        </authorList>
    </citation>
    <scope>NUCLEOTIDE SEQUENCE [LARGE SCALE GENOMIC DNA]</scope>
    <source>
        <strain evidence="2 3">CZ-PW-140</strain>
    </source>
</reference>
<organism evidence="2 3">
    <name type="scientific">Streptococcus agalactiae</name>
    <dbReference type="NCBI Taxonomy" id="1311"/>
    <lineage>
        <taxon>Bacteria</taxon>
        <taxon>Bacillati</taxon>
        <taxon>Bacillota</taxon>
        <taxon>Bacilli</taxon>
        <taxon>Lactobacillales</taxon>
        <taxon>Streptococcaceae</taxon>
        <taxon>Streptococcus</taxon>
    </lineage>
</organism>
<dbReference type="EMBL" id="MAWT01000011">
    <property type="protein sequence ID" value="OCM72004.1"/>
    <property type="molecule type" value="Genomic_DNA"/>
</dbReference>
<proteinExistence type="predicted"/>